<keyword evidence="2" id="KW-1003">Cell membrane</keyword>
<keyword evidence="4 9" id="KW-0812">Transmembrane</keyword>
<evidence type="ECO:0000256" key="2">
    <source>
        <dbReference type="ARBA" id="ARBA00022475"/>
    </source>
</evidence>
<comment type="subcellular location">
    <subcellularLocation>
        <location evidence="1">Cell membrane</location>
        <topology evidence="1">Multi-pass membrane protein</topology>
    </subcellularLocation>
</comment>
<evidence type="ECO:0000313" key="11">
    <source>
        <dbReference type="Proteomes" id="UP000336646"/>
    </source>
</evidence>
<feature type="transmembrane region" description="Helical" evidence="9">
    <location>
        <begin position="297"/>
        <end position="314"/>
    </location>
</feature>
<dbReference type="RefSeq" id="WP_144773050.1">
    <property type="nucleotide sequence ID" value="NZ_RXIR01000009.1"/>
</dbReference>
<organism evidence="10 11">
    <name type="scientific">Corynebacterium sanguinis</name>
    <dbReference type="NCBI Taxonomy" id="2594913"/>
    <lineage>
        <taxon>Bacteria</taxon>
        <taxon>Bacillati</taxon>
        <taxon>Actinomycetota</taxon>
        <taxon>Actinomycetes</taxon>
        <taxon>Mycobacteriales</taxon>
        <taxon>Corynebacteriaceae</taxon>
        <taxon>Corynebacterium</taxon>
    </lineage>
</organism>
<evidence type="ECO:0000256" key="4">
    <source>
        <dbReference type="ARBA" id="ARBA00022692"/>
    </source>
</evidence>
<feature type="transmembrane region" description="Helical" evidence="9">
    <location>
        <begin position="142"/>
        <end position="160"/>
    </location>
</feature>
<feature type="region of interest" description="Disordered" evidence="8">
    <location>
        <begin position="410"/>
        <end position="443"/>
    </location>
</feature>
<dbReference type="EMBL" id="RXIR01000009">
    <property type="protein sequence ID" value="TVS28795.1"/>
    <property type="molecule type" value="Genomic_DNA"/>
</dbReference>
<dbReference type="GO" id="GO:0016758">
    <property type="term" value="F:hexosyltransferase activity"/>
    <property type="evidence" value="ECO:0007669"/>
    <property type="project" value="InterPro"/>
</dbReference>
<proteinExistence type="inferred from homology"/>
<feature type="transmembrane region" description="Helical" evidence="9">
    <location>
        <begin position="64"/>
        <end position="84"/>
    </location>
</feature>
<comment type="similarity">
    <text evidence="7">Belongs to the glycosyltransferase 87 family.</text>
</comment>
<protein>
    <submittedName>
        <fullName evidence="10">DUF2029 domain-containing protein</fullName>
    </submittedName>
</protein>
<evidence type="ECO:0000313" key="10">
    <source>
        <dbReference type="EMBL" id="TVS28795.1"/>
    </source>
</evidence>
<dbReference type="Pfam" id="PF09594">
    <property type="entry name" value="GT87"/>
    <property type="match status" value="1"/>
</dbReference>
<evidence type="ECO:0000256" key="8">
    <source>
        <dbReference type="SAM" id="MobiDB-lite"/>
    </source>
</evidence>
<feature type="transmembrane region" description="Helical" evidence="9">
    <location>
        <begin position="343"/>
        <end position="365"/>
    </location>
</feature>
<evidence type="ECO:0000256" key="6">
    <source>
        <dbReference type="ARBA" id="ARBA00023136"/>
    </source>
</evidence>
<evidence type="ECO:0000256" key="3">
    <source>
        <dbReference type="ARBA" id="ARBA00022679"/>
    </source>
</evidence>
<evidence type="ECO:0000256" key="1">
    <source>
        <dbReference type="ARBA" id="ARBA00004651"/>
    </source>
</evidence>
<evidence type="ECO:0000256" key="9">
    <source>
        <dbReference type="SAM" id="Phobius"/>
    </source>
</evidence>
<feature type="transmembrane region" description="Helical" evidence="9">
    <location>
        <begin position="198"/>
        <end position="217"/>
    </location>
</feature>
<comment type="caution">
    <text evidence="10">The sequence shown here is derived from an EMBL/GenBank/DDBJ whole genome shotgun (WGS) entry which is preliminary data.</text>
</comment>
<reference evidence="10 11" key="1">
    <citation type="submission" date="2018-12" db="EMBL/GenBank/DDBJ databases">
        <title>Corynebacterium sanguinis sp. nov., a clinically-associated and environmental corynebacterium.</title>
        <authorList>
            <person name="Gonzales-Siles L."/>
            <person name="Jaen-Luchoro D."/>
            <person name="Cardew S."/>
            <person name="Inganas E."/>
            <person name="Ohlen M."/>
            <person name="Jensie-Markopolous S."/>
            <person name="Pinyeiro-Iglesias B."/>
            <person name="Molin K."/>
            <person name="Skovbjerg S."/>
            <person name="Svensson-Stadler L."/>
            <person name="Funke G."/>
            <person name="Moore E.R.B."/>
        </authorList>
    </citation>
    <scope>NUCLEOTIDE SEQUENCE [LARGE SCALE GENOMIC DNA]</scope>
    <source>
        <strain evidence="10 11">58734</strain>
    </source>
</reference>
<evidence type="ECO:0000256" key="5">
    <source>
        <dbReference type="ARBA" id="ARBA00022989"/>
    </source>
</evidence>
<dbReference type="GO" id="GO:0005886">
    <property type="term" value="C:plasma membrane"/>
    <property type="evidence" value="ECO:0007669"/>
    <property type="project" value="UniProtKB-SubCell"/>
</dbReference>
<gene>
    <name evidence="10" type="ORF">EKI59_05550</name>
</gene>
<feature type="transmembrane region" description="Helical" evidence="9">
    <location>
        <begin position="172"/>
        <end position="191"/>
    </location>
</feature>
<dbReference type="InterPro" id="IPR018584">
    <property type="entry name" value="GT87"/>
</dbReference>
<feature type="compositionally biased region" description="Basic and acidic residues" evidence="8">
    <location>
        <begin position="410"/>
        <end position="423"/>
    </location>
</feature>
<feature type="transmembrane region" description="Helical" evidence="9">
    <location>
        <begin position="272"/>
        <end position="290"/>
    </location>
</feature>
<feature type="transmembrane region" description="Helical" evidence="9">
    <location>
        <begin position="117"/>
        <end position="135"/>
    </location>
</feature>
<feature type="transmembrane region" description="Helical" evidence="9">
    <location>
        <begin position="91"/>
        <end position="111"/>
    </location>
</feature>
<feature type="transmembrane region" description="Helical" evidence="9">
    <location>
        <begin position="385"/>
        <end position="403"/>
    </location>
</feature>
<name>A0A6C1TXD3_9CORY</name>
<keyword evidence="6 9" id="KW-0472">Membrane</keyword>
<keyword evidence="5 9" id="KW-1133">Transmembrane helix</keyword>
<accession>A0A6C1TXD3</accession>
<dbReference type="AlphaFoldDB" id="A0A6C1TXD3"/>
<dbReference type="Proteomes" id="UP000336646">
    <property type="component" value="Unassembled WGS sequence"/>
</dbReference>
<sequence length="443" mass="47594">MKSHLLTFVTALAAVVGVAATVILMRATDFPVDVIIYREGARAFLEGRPVYSEPMYAADVALPFIYPPFGALVLTPLAMASWLSDDALGNVVIAISAAALLLCVYFVLCAVTRGRLGTRQFIALVAVAWAFGVCIEPMRLNAMYAQINVVIMTLVVLDVVPRKRWLPQGSLIGIAAAIKITPLAMLLFFLLRRDVRAILVAGASGLIATVVAALVRWDATREFFGATLLSMGTTSEFGVDTTYQSNSSLKGMVMRFYPSGESLAAHGLSSNLIWAGLSVATVVLGGWLMVALIRRGMLIDAALANAVIMLLISPVSWSHHWVWLALILPVAWWRCATVLKWPVFLTAVVAVFTVTVIGVPPKWWFGDAIAVHELPLWAKILVSDYVWLGIALLAAWAAALRGVPELGERVDAGAEPPHQRGGGDAESGENPGRGERAARPVAS</sequence>
<dbReference type="OrthoDB" id="9774600at2"/>
<evidence type="ECO:0000256" key="7">
    <source>
        <dbReference type="ARBA" id="ARBA00024033"/>
    </source>
</evidence>
<keyword evidence="3" id="KW-0808">Transferase</keyword>
<feature type="compositionally biased region" description="Basic and acidic residues" evidence="8">
    <location>
        <begin position="432"/>
        <end position="443"/>
    </location>
</feature>